<evidence type="ECO:0000256" key="1">
    <source>
        <dbReference type="SAM" id="MobiDB-lite"/>
    </source>
</evidence>
<sequence length="94" mass="10235">MHIERVLGGCSHGYVTLAGTTLRRSPAIPQCGAAAPNQRQVSPKDFFLRDDYAVRGKLRGGGAHPSFYLPPEETRCNTVNTNRQASAGNSSRHR</sequence>
<keyword evidence="3" id="KW-1185">Reference proteome</keyword>
<feature type="region of interest" description="Disordered" evidence="1">
    <location>
        <begin position="62"/>
        <end position="94"/>
    </location>
</feature>
<dbReference type="EMBL" id="JANPWB010000003">
    <property type="protein sequence ID" value="KAJ1198294.1"/>
    <property type="molecule type" value="Genomic_DNA"/>
</dbReference>
<organism evidence="2 3">
    <name type="scientific">Pleurodeles waltl</name>
    <name type="common">Iberian ribbed newt</name>
    <dbReference type="NCBI Taxonomy" id="8319"/>
    <lineage>
        <taxon>Eukaryota</taxon>
        <taxon>Metazoa</taxon>
        <taxon>Chordata</taxon>
        <taxon>Craniata</taxon>
        <taxon>Vertebrata</taxon>
        <taxon>Euteleostomi</taxon>
        <taxon>Amphibia</taxon>
        <taxon>Batrachia</taxon>
        <taxon>Caudata</taxon>
        <taxon>Salamandroidea</taxon>
        <taxon>Salamandridae</taxon>
        <taxon>Pleurodelinae</taxon>
        <taxon>Pleurodeles</taxon>
    </lineage>
</organism>
<feature type="compositionally biased region" description="Polar residues" evidence="1">
    <location>
        <begin position="76"/>
        <end position="94"/>
    </location>
</feature>
<comment type="caution">
    <text evidence="2">The sequence shown here is derived from an EMBL/GenBank/DDBJ whole genome shotgun (WGS) entry which is preliminary data.</text>
</comment>
<dbReference type="Proteomes" id="UP001066276">
    <property type="component" value="Chromosome 2_1"/>
</dbReference>
<evidence type="ECO:0000313" key="2">
    <source>
        <dbReference type="EMBL" id="KAJ1198294.1"/>
    </source>
</evidence>
<proteinExistence type="predicted"/>
<evidence type="ECO:0000313" key="3">
    <source>
        <dbReference type="Proteomes" id="UP001066276"/>
    </source>
</evidence>
<dbReference type="AlphaFoldDB" id="A0AAV7VDW9"/>
<accession>A0AAV7VDW9</accession>
<reference evidence="2" key="1">
    <citation type="journal article" date="2022" name="bioRxiv">
        <title>Sequencing and chromosome-scale assembly of the giantPleurodeles waltlgenome.</title>
        <authorList>
            <person name="Brown T."/>
            <person name="Elewa A."/>
            <person name="Iarovenko S."/>
            <person name="Subramanian E."/>
            <person name="Araus A.J."/>
            <person name="Petzold A."/>
            <person name="Susuki M."/>
            <person name="Suzuki K.-i.T."/>
            <person name="Hayashi T."/>
            <person name="Toyoda A."/>
            <person name="Oliveira C."/>
            <person name="Osipova E."/>
            <person name="Leigh N.D."/>
            <person name="Simon A."/>
            <person name="Yun M.H."/>
        </authorList>
    </citation>
    <scope>NUCLEOTIDE SEQUENCE</scope>
    <source>
        <strain evidence="2">20211129_DDA</strain>
        <tissue evidence="2">Liver</tissue>
    </source>
</reference>
<name>A0AAV7VDW9_PLEWA</name>
<protein>
    <submittedName>
        <fullName evidence="2">Uncharacterized protein</fullName>
    </submittedName>
</protein>
<gene>
    <name evidence="2" type="ORF">NDU88_002136</name>
</gene>